<dbReference type="RefSeq" id="WP_057195093.1">
    <property type="nucleotide sequence ID" value="NZ_CBZV010000019.1"/>
</dbReference>
<dbReference type="AlphaFoldDB" id="A0AAJ6D4K8"/>
<dbReference type="EMBL" id="CP121468">
    <property type="protein sequence ID" value="WFR89855.1"/>
    <property type="molecule type" value="Genomic_DNA"/>
</dbReference>
<evidence type="ECO:0000313" key="2">
    <source>
        <dbReference type="Proteomes" id="UP001218104"/>
    </source>
</evidence>
<name>A0AAJ6D4K8_LIMFE</name>
<sequence>MNPLQKYLDANQVTRYQIYKATGLAQTTLANAVKPEKPLAGQTVKVIKAVADTLGKTPGQVLDDLLALDANS</sequence>
<gene>
    <name evidence="1" type="ORF">P8634_03855</name>
</gene>
<dbReference type="Proteomes" id="UP001218104">
    <property type="component" value="Chromosome"/>
</dbReference>
<evidence type="ECO:0008006" key="3">
    <source>
        <dbReference type="Google" id="ProtNLM"/>
    </source>
</evidence>
<reference evidence="1" key="1">
    <citation type="submission" date="2023-04" db="EMBL/GenBank/DDBJ databases">
        <title>Genomic of Limosilactobacillus fermentum MSJK0025.</title>
        <authorList>
            <person name="Yang S."/>
        </authorList>
    </citation>
    <scope>NUCLEOTIDE SEQUENCE</scope>
    <source>
        <strain evidence="1">MSJK0025</strain>
    </source>
</reference>
<organism evidence="1 2">
    <name type="scientific">Limosilactobacillus fermentum</name>
    <name type="common">Lactobacillus fermentum</name>
    <dbReference type="NCBI Taxonomy" id="1613"/>
    <lineage>
        <taxon>Bacteria</taxon>
        <taxon>Bacillati</taxon>
        <taxon>Bacillota</taxon>
        <taxon>Bacilli</taxon>
        <taxon>Lactobacillales</taxon>
        <taxon>Lactobacillaceae</taxon>
        <taxon>Limosilactobacillus</taxon>
    </lineage>
</organism>
<proteinExistence type="predicted"/>
<evidence type="ECO:0000313" key="1">
    <source>
        <dbReference type="EMBL" id="WFR89855.1"/>
    </source>
</evidence>
<accession>A0AAJ6D4K8</accession>
<protein>
    <recommendedName>
        <fullName evidence="3">HTH cro/C1-type domain-containing protein</fullName>
    </recommendedName>
</protein>